<dbReference type="Proteomes" id="UP000014680">
    <property type="component" value="Unassembled WGS sequence"/>
</dbReference>
<dbReference type="InterPro" id="IPR005225">
    <property type="entry name" value="Small_GTP-bd"/>
</dbReference>
<dbReference type="SMART" id="SM00173">
    <property type="entry name" value="RAS"/>
    <property type="match status" value="1"/>
</dbReference>
<dbReference type="PANTHER" id="PTHR24070">
    <property type="entry name" value="RAS, DI-RAS, AND RHEB FAMILY MEMBERS OF SMALL GTPASE SUPERFAMILY"/>
    <property type="match status" value="1"/>
</dbReference>
<evidence type="ECO:0000313" key="5">
    <source>
        <dbReference type="Proteomes" id="UP000014680"/>
    </source>
</evidence>
<evidence type="ECO:0000256" key="3">
    <source>
        <dbReference type="ARBA" id="ARBA00023134"/>
    </source>
</evidence>
<dbReference type="SUPFAM" id="SSF52540">
    <property type="entry name" value="P-loop containing nucleoside triphosphate hydrolases"/>
    <property type="match status" value="1"/>
</dbReference>
<dbReference type="InterPro" id="IPR001806">
    <property type="entry name" value="Small_GTPase"/>
</dbReference>
<dbReference type="OrthoDB" id="5976022at2759"/>
<dbReference type="NCBIfam" id="TIGR00231">
    <property type="entry name" value="small_GTP"/>
    <property type="match status" value="1"/>
</dbReference>
<dbReference type="InterPro" id="IPR020849">
    <property type="entry name" value="Small_GTPase_Ras-type"/>
</dbReference>
<keyword evidence="5" id="KW-1185">Reference proteome</keyword>
<protein>
    <submittedName>
        <fullName evidence="4">Uncharacterized protein</fullName>
    </submittedName>
</protein>
<keyword evidence="2" id="KW-0547">Nucleotide-binding</keyword>
<sequence>QILIVVLGEGYVGKSSCIIRLITGSFPEVWDPIIEDIYNVKLRIDDELISLNLVDTASNGWPSYLQKLYVSKADGFLMMYSIDDYKLLNKLIFSKKRVPIVLCGNKIDREERREVSKKEGKVLAESLNAQFLEISTKKWYKCC</sequence>
<dbReference type="AlphaFoldDB" id="A0A0A1TZ29"/>
<dbReference type="SMART" id="SM00174">
    <property type="entry name" value="RHO"/>
    <property type="match status" value="1"/>
</dbReference>
<dbReference type="Pfam" id="PF00071">
    <property type="entry name" value="Ras"/>
    <property type="match status" value="1"/>
</dbReference>
<evidence type="ECO:0000256" key="1">
    <source>
        <dbReference type="ARBA" id="ARBA00010142"/>
    </source>
</evidence>
<evidence type="ECO:0000313" key="4">
    <source>
        <dbReference type="EMBL" id="ELP86789.1"/>
    </source>
</evidence>
<dbReference type="VEuPathDB" id="AmoebaDB:EIN_528880"/>
<evidence type="ECO:0000256" key="2">
    <source>
        <dbReference type="ARBA" id="ARBA00022741"/>
    </source>
</evidence>
<keyword evidence="3" id="KW-0342">GTP-binding</keyword>
<dbReference type="GO" id="GO:0005525">
    <property type="term" value="F:GTP binding"/>
    <property type="evidence" value="ECO:0007669"/>
    <property type="project" value="UniProtKB-KW"/>
</dbReference>
<dbReference type="PROSITE" id="PS51419">
    <property type="entry name" value="RAB"/>
    <property type="match status" value="1"/>
</dbReference>
<dbReference type="RefSeq" id="XP_004253560.1">
    <property type="nucleotide sequence ID" value="XM_004253512.1"/>
</dbReference>
<dbReference type="Gene3D" id="3.40.50.300">
    <property type="entry name" value="P-loop containing nucleotide triphosphate hydrolases"/>
    <property type="match status" value="1"/>
</dbReference>
<comment type="similarity">
    <text evidence="1">Belongs to the small GTPase superfamily. Rho family.</text>
</comment>
<dbReference type="GO" id="GO:0016020">
    <property type="term" value="C:membrane"/>
    <property type="evidence" value="ECO:0007669"/>
    <property type="project" value="InterPro"/>
</dbReference>
<dbReference type="GO" id="GO:0003924">
    <property type="term" value="F:GTPase activity"/>
    <property type="evidence" value="ECO:0007669"/>
    <property type="project" value="InterPro"/>
</dbReference>
<dbReference type="SMART" id="SM00175">
    <property type="entry name" value="RAB"/>
    <property type="match status" value="1"/>
</dbReference>
<dbReference type="KEGG" id="eiv:EIN_528880"/>
<feature type="non-terminal residue" evidence="4">
    <location>
        <position position="1"/>
    </location>
</feature>
<accession>A0A0A1TZ29</accession>
<proteinExistence type="inferred from homology"/>
<dbReference type="PROSITE" id="PS51421">
    <property type="entry name" value="RAS"/>
    <property type="match status" value="1"/>
</dbReference>
<name>A0A0A1TZ29_ENTIV</name>
<dbReference type="GO" id="GO:0007165">
    <property type="term" value="P:signal transduction"/>
    <property type="evidence" value="ECO:0007669"/>
    <property type="project" value="InterPro"/>
</dbReference>
<organism evidence="4 5">
    <name type="scientific">Entamoeba invadens IP1</name>
    <dbReference type="NCBI Taxonomy" id="370355"/>
    <lineage>
        <taxon>Eukaryota</taxon>
        <taxon>Amoebozoa</taxon>
        <taxon>Evosea</taxon>
        <taxon>Archamoebae</taxon>
        <taxon>Mastigamoebida</taxon>
        <taxon>Entamoebidae</taxon>
        <taxon>Entamoeba</taxon>
    </lineage>
</organism>
<gene>
    <name evidence="4" type="ORF">EIN_528880</name>
</gene>
<dbReference type="InterPro" id="IPR027417">
    <property type="entry name" value="P-loop_NTPase"/>
</dbReference>
<reference evidence="4 5" key="1">
    <citation type="submission" date="2012-10" db="EMBL/GenBank/DDBJ databases">
        <authorList>
            <person name="Zafar N."/>
            <person name="Inman J."/>
            <person name="Hall N."/>
            <person name="Lorenzi H."/>
            <person name="Caler E."/>
        </authorList>
    </citation>
    <scope>NUCLEOTIDE SEQUENCE [LARGE SCALE GENOMIC DNA]</scope>
    <source>
        <strain evidence="4 5">IP1</strain>
    </source>
</reference>
<dbReference type="GeneID" id="14885754"/>
<dbReference type="PRINTS" id="PR00449">
    <property type="entry name" value="RASTRNSFRMNG"/>
</dbReference>
<dbReference type="EMBL" id="KB206930">
    <property type="protein sequence ID" value="ELP86789.1"/>
    <property type="molecule type" value="Genomic_DNA"/>
</dbReference>